<evidence type="ECO:0000313" key="1">
    <source>
        <dbReference type="EMBL" id="KAJ8682590.1"/>
    </source>
</evidence>
<accession>A0ACC2PLD2</accession>
<keyword evidence="2" id="KW-1185">Reference proteome</keyword>
<dbReference type="EMBL" id="CM056741">
    <property type="protein sequence ID" value="KAJ8682590.1"/>
    <property type="molecule type" value="Genomic_DNA"/>
</dbReference>
<organism evidence="1 2">
    <name type="scientific">Eretmocerus hayati</name>
    <dbReference type="NCBI Taxonomy" id="131215"/>
    <lineage>
        <taxon>Eukaryota</taxon>
        <taxon>Metazoa</taxon>
        <taxon>Ecdysozoa</taxon>
        <taxon>Arthropoda</taxon>
        <taxon>Hexapoda</taxon>
        <taxon>Insecta</taxon>
        <taxon>Pterygota</taxon>
        <taxon>Neoptera</taxon>
        <taxon>Endopterygota</taxon>
        <taxon>Hymenoptera</taxon>
        <taxon>Apocrita</taxon>
        <taxon>Proctotrupomorpha</taxon>
        <taxon>Chalcidoidea</taxon>
        <taxon>Aphelinidae</taxon>
        <taxon>Aphelininae</taxon>
        <taxon>Eretmocerus</taxon>
    </lineage>
</organism>
<reference evidence="1" key="1">
    <citation type="submission" date="2023-04" db="EMBL/GenBank/DDBJ databases">
        <title>A chromosome-level genome assembly of the parasitoid wasp Eretmocerus hayati.</title>
        <authorList>
            <person name="Zhong Y."/>
            <person name="Liu S."/>
            <person name="Liu Y."/>
        </authorList>
    </citation>
    <scope>NUCLEOTIDE SEQUENCE</scope>
    <source>
        <strain evidence="1">ZJU_SS_LIU_2023</strain>
    </source>
</reference>
<sequence>MESPHLHVEKSSVEKRKDAEFRLLLKLRTQNIPESIVKSIISDVRDIVRYSVEDHVSSEKLSECTEVFTGLETRWKQDQLIGQNENFIQPRKILLDSRFKKVSQPSFDGNRKIVKCQDSFFYISIIDIILDFFKNPENRKLLTQKRSDHPNILRSFLDGELAKRNELFKQHPNCLQIHIYYDEINLVDTASANPVKMAMFYFMIANMSPAL</sequence>
<name>A0ACC2PLD2_9HYME</name>
<evidence type="ECO:0000313" key="2">
    <source>
        <dbReference type="Proteomes" id="UP001239111"/>
    </source>
</evidence>
<protein>
    <submittedName>
        <fullName evidence="1">Uncharacterized protein</fullName>
    </submittedName>
</protein>
<dbReference type="Proteomes" id="UP001239111">
    <property type="component" value="Chromosome 1"/>
</dbReference>
<comment type="caution">
    <text evidence="1">The sequence shown here is derived from an EMBL/GenBank/DDBJ whole genome shotgun (WGS) entry which is preliminary data.</text>
</comment>
<proteinExistence type="predicted"/>
<gene>
    <name evidence="1" type="ORF">QAD02_018382</name>
</gene>